<evidence type="ECO:0000259" key="1">
    <source>
        <dbReference type="Pfam" id="PF14222"/>
    </source>
</evidence>
<dbReference type="PANTHER" id="PTHR12295:SF30">
    <property type="entry name" value="PROTEIN FURRY"/>
    <property type="match status" value="1"/>
</dbReference>
<gene>
    <name evidence="2" type="primary">TAO3_1</name>
    <name evidence="2" type="ORF">HK099_001100</name>
</gene>
<dbReference type="GO" id="GO:0005938">
    <property type="term" value="C:cell cortex"/>
    <property type="evidence" value="ECO:0007669"/>
    <property type="project" value="TreeGrafter"/>
</dbReference>
<dbReference type="InterPro" id="IPR039867">
    <property type="entry name" value="Furry/Tao3/Mor2"/>
</dbReference>
<organism evidence="2 3">
    <name type="scientific">Clydaea vesicula</name>
    <dbReference type="NCBI Taxonomy" id="447962"/>
    <lineage>
        <taxon>Eukaryota</taxon>
        <taxon>Fungi</taxon>
        <taxon>Fungi incertae sedis</taxon>
        <taxon>Chytridiomycota</taxon>
        <taxon>Chytridiomycota incertae sedis</taxon>
        <taxon>Chytridiomycetes</taxon>
        <taxon>Lobulomycetales</taxon>
        <taxon>Lobulomycetaceae</taxon>
        <taxon>Clydaea</taxon>
    </lineage>
</organism>
<evidence type="ECO:0000313" key="2">
    <source>
        <dbReference type="EMBL" id="KAJ3223455.1"/>
    </source>
</evidence>
<sequence>MDRDGDLAFHLKTGQDPVFDKLIRSIGSIAKHSPKLIIDSIIVWRKTKTQSQSETKYLSGELVVAGKDIDAALQEKRLLVANCILCKVLLEIVANLNKDTLSVELGDKLEEMLFGQVKNADPDSTAKHLNRQANLDFFSEVIGSISRLRFNSVSYRFVNELTKSGLMRESKIELLIRCMRFIKLKIYPMDCLEETTEFLQVEFMHNVLKLIVRFVENFFKMRTIQKLNKHTQMFLPIITAEVNLPAWMKTIELIYPKASKLCAKPRNALEKNFRHVAVTAVVKQVWVYLFRSPDVSASHSQKRIESIISNIDEPVH</sequence>
<evidence type="ECO:0000313" key="3">
    <source>
        <dbReference type="Proteomes" id="UP001211065"/>
    </source>
</evidence>
<dbReference type="AlphaFoldDB" id="A0AAD5XXC3"/>
<accession>A0AAD5XXC3</accession>
<feature type="domain" description="Cell morphogenesis protein N-terminal" evidence="1">
    <location>
        <begin position="75"/>
        <end position="267"/>
    </location>
</feature>
<comment type="caution">
    <text evidence="2">The sequence shown here is derived from an EMBL/GenBank/DDBJ whole genome shotgun (WGS) entry which is preliminary data.</text>
</comment>
<protein>
    <submittedName>
        <fullName evidence="2">Cell morphogenesis protein PAG1</fullName>
    </submittedName>
</protein>
<dbReference type="Pfam" id="PF14222">
    <property type="entry name" value="MOR2-PAG1_N"/>
    <property type="match status" value="1"/>
</dbReference>
<name>A0AAD5XXC3_9FUNG</name>
<dbReference type="GO" id="GO:0000902">
    <property type="term" value="P:cell morphogenesis"/>
    <property type="evidence" value="ECO:0007669"/>
    <property type="project" value="InterPro"/>
</dbReference>
<dbReference type="Proteomes" id="UP001211065">
    <property type="component" value="Unassembled WGS sequence"/>
</dbReference>
<dbReference type="PANTHER" id="PTHR12295">
    <property type="entry name" value="FURRY-RELATED"/>
    <property type="match status" value="1"/>
</dbReference>
<dbReference type="InterPro" id="IPR025614">
    <property type="entry name" value="Cell_morpho_N"/>
</dbReference>
<reference evidence="2" key="1">
    <citation type="submission" date="2020-05" db="EMBL/GenBank/DDBJ databases">
        <title>Phylogenomic resolution of chytrid fungi.</title>
        <authorList>
            <person name="Stajich J.E."/>
            <person name="Amses K."/>
            <person name="Simmons R."/>
            <person name="Seto K."/>
            <person name="Myers J."/>
            <person name="Bonds A."/>
            <person name="Quandt C.A."/>
            <person name="Barry K."/>
            <person name="Liu P."/>
            <person name="Grigoriev I."/>
            <person name="Longcore J.E."/>
            <person name="James T.Y."/>
        </authorList>
    </citation>
    <scope>NUCLEOTIDE SEQUENCE</scope>
    <source>
        <strain evidence="2">JEL0476</strain>
    </source>
</reference>
<dbReference type="EMBL" id="JADGJW010000129">
    <property type="protein sequence ID" value="KAJ3223455.1"/>
    <property type="molecule type" value="Genomic_DNA"/>
</dbReference>
<dbReference type="GO" id="GO:0030427">
    <property type="term" value="C:site of polarized growth"/>
    <property type="evidence" value="ECO:0007669"/>
    <property type="project" value="TreeGrafter"/>
</dbReference>
<proteinExistence type="predicted"/>
<keyword evidence="3" id="KW-1185">Reference proteome</keyword>